<protein>
    <submittedName>
        <fullName evidence="2">Uncharacterized protein</fullName>
    </submittedName>
</protein>
<keyword evidence="1" id="KW-1133">Transmembrane helix</keyword>
<gene>
    <name evidence="2" type="ORF">NCTC11343_02871</name>
</gene>
<evidence type="ECO:0000256" key="1">
    <source>
        <dbReference type="SAM" id="Phobius"/>
    </source>
</evidence>
<reference evidence="2 3" key="1">
    <citation type="submission" date="2018-06" db="EMBL/GenBank/DDBJ databases">
        <authorList>
            <consortium name="Pathogen Informatics"/>
            <person name="Doyle S."/>
        </authorList>
    </citation>
    <scope>NUCLEOTIDE SEQUENCE [LARGE SCALE GENOMIC DNA]</scope>
    <source>
        <strain evidence="2 3">NCTC11343</strain>
    </source>
</reference>
<name>A0A2X2JJ33_SPHMU</name>
<evidence type="ECO:0000313" key="3">
    <source>
        <dbReference type="Proteomes" id="UP000251241"/>
    </source>
</evidence>
<dbReference type="RefSeq" id="WP_256603688.1">
    <property type="nucleotide sequence ID" value="NZ_UAUU01000009.1"/>
</dbReference>
<evidence type="ECO:0000313" key="2">
    <source>
        <dbReference type="EMBL" id="SPZ87375.1"/>
    </source>
</evidence>
<feature type="transmembrane region" description="Helical" evidence="1">
    <location>
        <begin position="83"/>
        <end position="102"/>
    </location>
</feature>
<proteinExistence type="predicted"/>
<feature type="transmembrane region" description="Helical" evidence="1">
    <location>
        <begin position="58"/>
        <end position="76"/>
    </location>
</feature>
<accession>A0A2X2JJ33</accession>
<feature type="transmembrane region" description="Helical" evidence="1">
    <location>
        <begin position="12"/>
        <end position="38"/>
    </location>
</feature>
<dbReference type="EMBL" id="UAUU01000009">
    <property type="protein sequence ID" value="SPZ87375.1"/>
    <property type="molecule type" value="Genomic_DNA"/>
</dbReference>
<keyword evidence="1" id="KW-0472">Membrane</keyword>
<dbReference type="Proteomes" id="UP000251241">
    <property type="component" value="Unassembled WGS sequence"/>
</dbReference>
<sequence>MTSSRSFTFTEDWVVVILGIATIFLALSGIVAPVPSFSWSNSAELVATVFDPTNLMKLFEQFIFVFVTAILGAFLLGKSVRQLFVVFPVVFILTVFALVLAGNATVKEYNLEAVIF</sequence>
<dbReference type="AlphaFoldDB" id="A0A2X2JJ33"/>
<organism evidence="2 3">
    <name type="scientific">Sphingobacterium multivorum</name>
    <dbReference type="NCBI Taxonomy" id="28454"/>
    <lineage>
        <taxon>Bacteria</taxon>
        <taxon>Pseudomonadati</taxon>
        <taxon>Bacteroidota</taxon>
        <taxon>Sphingobacteriia</taxon>
        <taxon>Sphingobacteriales</taxon>
        <taxon>Sphingobacteriaceae</taxon>
        <taxon>Sphingobacterium</taxon>
    </lineage>
</organism>
<keyword evidence="1" id="KW-0812">Transmembrane</keyword>